<dbReference type="EMBL" id="JBIXKD010000003">
    <property type="protein sequence ID" value="MFJ5320409.1"/>
    <property type="molecule type" value="Genomic_DNA"/>
</dbReference>
<proteinExistence type="predicted"/>
<dbReference type="Proteomes" id="UP000464054">
    <property type="component" value="Chromosome"/>
</dbReference>
<name>A0AAP9IJJ8_9GAMM</name>
<evidence type="ECO:0000256" key="1">
    <source>
        <dbReference type="SAM" id="MobiDB-lite"/>
    </source>
</evidence>
<reference evidence="3" key="2">
    <citation type="journal article" date="2022" name="Plant Pathol J">
        <title>Comparative Genomic Analysis of Pathogenic Factors of Pectobacterium Species Isolated in South Korea Using Whole-Genome Sequencing.</title>
        <authorList>
            <person name="Jee S."/>
            <person name="Kang I.J."/>
            <person name="Bak G."/>
            <person name="Kang S."/>
            <person name="Lee J."/>
            <person name="Heu S."/>
            <person name="Hwang I."/>
        </authorList>
    </citation>
    <scope>NUCLEOTIDE SEQUENCE</scope>
    <source>
        <strain evidence="3">PZ1</strain>
    </source>
</reference>
<dbReference type="InterPro" id="IPR006522">
    <property type="entry name" value="Phage_virion_morphogenesis"/>
</dbReference>
<reference evidence="4" key="1">
    <citation type="submission" date="2019-11" db="EMBL/GenBank/DDBJ databases">
        <authorList>
            <person name="Jee S."/>
        </authorList>
    </citation>
    <scope>NUCLEOTIDE SEQUENCE [LARGE SCALE GENOMIC DNA]</scope>
    <source>
        <strain evidence="4">PZ1</strain>
    </source>
</reference>
<dbReference type="EMBL" id="CP046377">
    <property type="protein sequence ID" value="QHQ26377.1"/>
    <property type="molecule type" value="Genomic_DNA"/>
</dbReference>
<dbReference type="AlphaFoldDB" id="A0AAP9IJJ8"/>
<protein>
    <submittedName>
        <fullName evidence="3">Phage virion morphogenesis protein</fullName>
    </submittedName>
</protein>
<gene>
    <name evidence="2" type="ORF">ACIPSN_03295</name>
    <name evidence="3" type="ORF">GMX10_21850</name>
</gene>
<evidence type="ECO:0000313" key="4">
    <source>
        <dbReference type="Proteomes" id="UP000464054"/>
    </source>
</evidence>
<dbReference type="NCBIfam" id="TIGR01635">
    <property type="entry name" value="tail_comp_S"/>
    <property type="match status" value="2"/>
</dbReference>
<reference evidence="2 5" key="3">
    <citation type="submission" date="2024-10" db="EMBL/GenBank/DDBJ databases">
        <authorList>
            <person name="Lu C.-H."/>
        </authorList>
    </citation>
    <scope>NUCLEOTIDE SEQUENCE [LARGE SCALE GENOMIC DNA]</scope>
    <source>
        <strain evidence="2 5">22QBSP01-2</strain>
    </source>
</reference>
<evidence type="ECO:0000313" key="2">
    <source>
        <dbReference type="EMBL" id="MFJ5320409.1"/>
    </source>
</evidence>
<dbReference type="RefSeq" id="WP_103184775.1">
    <property type="nucleotide sequence ID" value="NZ_CP046377.1"/>
</dbReference>
<evidence type="ECO:0000313" key="5">
    <source>
        <dbReference type="Proteomes" id="UP001617714"/>
    </source>
</evidence>
<dbReference type="Proteomes" id="UP001617714">
    <property type="component" value="Unassembled WGS sequence"/>
</dbReference>
<evidence type="ECO:0000313" key="3">
    <source>
        <dbReference type="EMBL" id="QHQ26377.1"/>
    </source>
</evidence>
<feature type="region of interest" description="Disordered" evidence="1">
    <location>
        <begin position="37"/>
        <end position="67"/>
    </location>
</feature>
<dbReference type="Pfam" id="PF05069">
    <property type="entry name" value="Phage_tail_S"/>
    <property type="match status" value="2"/>
</dbReference>
<sequence>MSQNDALFQELDGYLQSVVEHLAANQRRRLSRQIATGLRKRQQQRIAQQKNPDGSSYEGRKKKTRRTQGGVRFLWKGEIRELRNWHSSKSRSGERMITGFDTGRYGLRSFLRADIYSYLSINVNSVSTTSARKEKMFRKLRTVRFLRIDTSPNSAAVGFSGHAASIAHTHQFGETDKIGRSSVRYPIRELLGLTSTDLDWVADTITDFIQPD</sequence>
<accession>A0AAP9IJJ8</accession>
<keyword evidence="5" id="KW-1185">Reference proteome</keyword>
<organism evidence="3 4">
    <name type="scientific">Pectobacterium parvum</name>
    <dbReference type="NCBI Taxonomy" id="2778550"/>
    <lineage>
        <taxon>Bacteria</taxon>
        <taxon>Pseudomonadati</taxon>
        <taxon>Pseudomonadota</taxon>
        <taxon>Gammaproteobacteria</taxon>
        <taxon>Enterobacterales</taxon>
        <taxon>Pectobacteriaceae</taxon>
        <taxon>Pectobacterium</taxon>
    </lineage>
</organism>